<dbReference type="VEuPathDB" id="FungiDB:ASPZODRAFT_153121"/>
<dbReference type="GeneID" id="34612402"/>
<sequence>MLLVVAVYASLSSGVFFVVACVRPYYGQSIGDNGGLSPSSASLISAFLAKTVELAYVTTGVAFLGQLLSYRAIIRGSSRAPQGVSLSDLNLRSWITQPGSLLLHWGPLKYSGGTILGAMTLVMTMVAMLYTTAAEALVSPKLSSGPVKSVLVQGEYYAEFAYADWLSEHCKTPITDQMSEATRDESCLSLELAGQSYHDIEQYLQDWAGLVNSTTNTTAMTTTTSKALKSRLPPTSSLYDNTTVTGSWIEVTNMTALSSQYGRMVDNVTAAFPHGGLFAAARNPHNKITQPENLSGDGKYTLNASVTSPAVNVLCVGMTAEELEPIIYEEFPYHAAINTTTWYTEDEAMMNVYTNRTAVDDLFGFGGAAPDFGDQAVMGTPVFPIYPAAWNTIINTKTNNSKAMYLLGAGPPGHSPPYTLCALKAKLSGVCSAEYTVSASAGELSVHCEDGANKLQYNNSVPSASETIYDDNWKMLAWQWADAVNLGSGLDDEDASIERLLMATVPSFDNTTNTSSLDPFLPSASEFLAVLAGSTLLLGSEYSPFVSYWAWNFTNNFSTPVSESFNATLQSVMYASGRNTTHWQRVFFVVLALAFATSFVCTAFFSLLAVRGLFLTDVTELSNLFTLAMNAPPEEQPAYSLGGRWVVDEENHFVAVEDH</sequence>
<feature type="transmembrane region" description="Helical" evidence="1">
    <location>
        <begin position="586"/>
        <end position="610"/>
    </location>
</feature>
<keyword evidence="3" id="KW-1185">Reference proteome</keyword>
<evidence type="ECO:0000256" key="1">
    <source>
        <dbReference type="SAM" id="Phobius"/>
    </source>
</evidence>
<dbReference type="STRING" id="1073090.A0A1L9SEC6"/>
<keyword evidence="1" id="KW-0812">Transmembrane</keyword>
<dbReference type="OrthoDB" id="4721035at2759"/>
<reference evidence="3" key="1">
    <citation type="journal article" date="2017" name="Genome Biol.">
        <title>Comparative genomics reveals high biological diversity and specific adaptations in the industrially and medically important fungal genus Aspergillus.</title>
        <authorList>
            <person name="de Vries R.P."/>
            <person name="Riley R."/>
            <person name="Wiebenga A."/>
            <person name="Aguilar-Osorio G."/>
            <person name="Amillis S."/>
            <person name="Uchima C.A."/>
            <person name="Anderluh G."/>
            <person name="Asadollahi M."/>
            <person name="Askin M."/>
            <person name="Barry K."/>
            <person name="Battaglia E."/>
            <person name="Bayram O."/>
            <person name="Benocci T."/>
            <person name="Braus-Stromeyer S.A."/>
            <person name="Caldana C."/>
            <person name="Canovas D."/>
            <person name="Cerqueira G.C."/>
            <person name="Chen F."/>
            <person name="Chen W."/>
            <person name="Choi C."/>
            <person name="Clum A."/>
            <person name="Dos Santos R.A."/>
            <person name="Damasio A.R."/>
            <person name="Diallinas G."/>
            <person name="Emri T."/>
            <person name="Fekete E."/>
            <person name="Flipphi M."/>
            <person name="Freyberg S."/>
            <person name="Gallo A."/>
            <person name="Gournas C."/>
            <person name="Habgood R."/>
            <person name="Hainaut M."/>
            <person name="Harispe M.L."/>
            <person name="Henrissat B."/>
            <person name="Hilden K.S."/>
            <person name="Hope R."/>
            <person name="Hossain A."/>
            <person name="Karabika E."/>
            <person name="Karaffa L."/>
            <person name="Karanyi Z."/>
            <person name="Krasevec N."/>
            <person name="Kuo A."/>
            <person name="Kusch H."/>
            <person name="LaButti K."/>
            <person name="Lagendijk E.L."/>
            <person name="Lapidus A."/>
            <person name="Levasseur A."/>
            <person name="Lindquist E."/>
            <person name="Lipzen A."/>
            <person name="Logrieco A.F."/>
            <person name="MacCabe A."/>
            <person name="Maekelae M.R."/>
            <person name="Malavazi I."/>
            <person name="Melin P."/>
            <person name="Meyer V."/>
            <person name="Mielnichuk N."/>
            <person name="Miskei M."/>
            <person name="Molnar A.P."/>
            <person name="Mule G."/>
            <person name="Ngan C.Y."/>
            <person name="Orejas M."/>
            <person name="Orosz E."/>
            <person name="Ouedraogo J.P."/>
            <person name="Overkamp K.M."/>
            <person name="Park H.-S."/>
            <person name="Perrone G."/>
            <person name="Piumi F."/>
            <person name="Punt P.J."/>
            <person name="Ram A.F."/>
            <person name="Ramon A."/>
            <person name="Rauscher S."/>
            <person name="Record E."/>
            <person name="Riano-Pachon D.M."/>
            <person name="Robert V."/>
            <person name="Roehrig J."/>
            <person name="Ruller R."/>
            <person name="Salamov A."/>
            <person name="Salih N.S."/>
            <person name="Samson R.A."/>
            <person name="Sandor E."/>
            <person name="Sanguinetti M."/>
            <person name="Schuetze T."/>
            <person name="Sepcic K."/>
            <person name="Shelest E."/>
            <person name="Sherlock G."/>
            <person name="Sophianopoulou V."/>
            <person name="Squina F.M."/>
            <person name="Sun H."/>
            <person name="Susca A."/>
            <person name="Todd R.B."/>
            <person name="Tsang A."/>
            <person name="Unkles S.E."/>
            <person name="van de Wiele N."/>
            <person name="van Rossen-Uffink D."/>
            <person name="Oliveira J.V."/>
            <person name="Vesth T.C."/>
            <person name="Visser J."/>
            <person name="Yu J.-H."/>
            <person name="Zhou M."/>
            <person name="Andersen M.R."/>
            <person name="Archer D.B."/>
            <person name="Baker S.E."/>
            <person name="Benoit I."/>
            <person name="Brakhage A.A."/>
            <person name="Braus G.H."/>
            <person name="Fischer R."/>
            <person name="Frisvad J.C."/>
            <person name="Goldman G.H."/>
            <person name="Houbraken J."/>
            <person name="Oakley B."/>
            <person name="Pocsi I."/>
            <person name="Scazzocchio C."/>
            <person name="Seiboth B."/>
            <person name="vanKuyk P.A."/>
            <person name="Wortman J."/>
            <person name="Dyer P.S."/>
            <person name="Grigoriev I.V."/>
        </authorList>
    </citation>
    <scope>NUCLEOTIDE SEQUENCE [LARGE SCALE GENOMIC DNA]</scope>
    <source>
        <strain evidence="3">CBS 506.65</strain>
    </source>
</reference>
<proteinExistence type="predicted"/>
<keyword evidence="1" id="KW-1133">Transmembrane helix</keyword>
<accession>A0A1L9SEC6</accession>
<organism evidence="2 3">
    <name type="scientific">Penicilliopsis zonata CBS 506.65</name>
    <dbReference type="NCBI Taxonomy" id="1073090"/>
    <lineage>
        <taxon>Eukaryota</taxon>
        <taxon>Fungi</taxon>
        <taxon>Dikarya</taxon>
        <taxon>Ascomycota</taxon>
        <taxon>Pezizomycotina</taxon>
        <taxon>Eurotiomycetes</taxon>
        <taxon>Eurotiomycetidae</taxon>
        <taxon>Eurotiales</taxon>
        <taxon>Aspergillaceae</taxon>
        <taxon>Penicilliopsis</taxon>
    </lineage>
</organism>
<gene>
    <name evidence="2" type="ORF">ASPZODRAFT_153121</name>
</gene>
<dbReference type="EMBL" id="KV878345">
    <property type="protein sequence ID" value="OJJ45468.1"/>
    <property type="molecule type" value="Genomic_DNA"/>
</dbReference>
<evidence type="ECO:0000313" key="2">
    <source>
        <dbReference type="EMBL" id="OJJ45468.1"/>
    </source>
</evidence>
<dbReference type="Proteomes" id="UP000184188">
    <property type="component" value="Unassembled WGS sequence"/>
</dbReference>
<dbReference type="AlphaFoldDB" id="A0A1L9SEC6"/>
<feature type="transmembrane region" description="Helical" evidence="1">
    <location>
        <begin position="110"/>
        <end position="130"/>
    </location>
</feature>
<dbReference type="RefSeq" id="XP_022579978.1">
    <property type="nucleotide sequence ID" value="XM_022725938.1"/>
</dbReference>
<protein>
    <submittedName>
        <fullName evidence="2">Uncharacterized protein</fullName>
    </submittedName>
</protein>
<feature type="transmembrane region" description="Helical" evidence="1">
    <location>
        <begin position="44"/>
        <end position="69"/>
    </location>
</feature>
<keyword evidence="1" id="KW-0472">Membrane</keyword>
<name>A0A1L9SEC6_9EURO</name>
<evidence type="ECO:0000313" key="3">
    <source>
        <dbReference type="Proteomes" id="UP000184188"/>
    </source>
</evidence>